<dbReference type="Proteomes" id="UP001582793">
    <property type="component" value="Unassembled WGS sequence"/>
</dbReference>
<proteinExistence type="predicted"/>
<evidence type="ECO:0000313" key="1">
    <source>
        <dbReference type="EMBL" id="MFB6393643.1"/>
    </source>
</evidence>
<reference evidence="1 2" key="1">
    <citation type="submission" date="2024-04" db="EMBL/GenBank/DDBJ databases">
        <title>Polymorphospora sp. isolated from Baiyangdian Lake in Xiong'an New Area.</title>
        <authorList>
            <person name="Zhang X."/>
            <person name="Liu J."/>
        </authorList>
    </citation>
    <scope>NUCLEOTIDE SEQUENCE [LARGE SCALE GENOMIC DNA]</scope>
    <source>
        <strain evidence="1 2">2-325</strain>
    </source>
</reference>
<dbReference type="EMBL" id="JBCGDC010000024">
    <property type="protein sequence ID" value="MFB6393643.1"/>
    <property type="molecule type" value="Genomic_DNA"/>
</dbReference>
<accession>A0ABV5CNR4</accession>
<organism evidence="1 2">
    <name type="scientific">Polymorphospora lycopeni</name>
    <dbReference type="NCBI Taxonomy" id="3140240"/>
    <lineage>
        <taxon>Bacteria</taxon>
        <taxon>Bacillati</taxon>
        <taxon>Actinomycetota</taxon>
        <taxon>Actinomycetes</taxon>
        <taxon>Micromonosporales</taxon>
        <taxon>Micromonosporaceae</taxon>
        <taxon>Polymorphospora</taxon>
    </lineage>
</organism>
<comment type="caution">
    <text evidence="1">The sequence shown here is derived from an EMBL/GenBank/DDBJ whole genome shotgun (WGS) entry which is preliminary data.</text>
</comment>
<evidence type="ECO:0008006" key="3">
    <source>
        <dbReference type="Google" id="ProtNLM"/>
    </source>
</evidence>
<dbReference type="InterPro" id="IPR011257">
    <property type="entry name" value="DNA_glycosylase"/>
</dbReference>
<sequence>MTDLPAVHRTVLPALPPFSFDLSLRALDGFGPGAGDHRRTDDAVRKALLLPAPAGRPDRAVVVEVAAAAGPPGVTLTVFADIPLAPADLCAVERLVARWFSLADDPAPLLAAADTDPAMAPLLPVLRGLHQVRFASLAEGAVYFTLTQRSTQWFAAARKRRLMADLGTTVRLDGTAYTAFPSLATIARLTDDELTGYTGHRQRTERLRGVVEGIAALDEEWLHTAPYDEVRAALLGVAGVGPFTAHSLLLRVLGRPDDAPLEMAQFELVARAVYGDPPPSAAEIRGRYGRHTGWWAYLARVGLGWLPDPAPAAVG</sequence>
<dbReference type="RefSeq" id="WP_375734047.1">
    <property type="nucleotide sequence ID" value="NZ_JBCGDC010000024.1"/>
</dbReference>
<protein>
    <recommendedName>
        <fullName evidence="3">DNA-3-methyladenine glycosylase II</fullName>
    </recommendedName>
</protein>
<name>A0ABV5CNR4_9ACTN</name>
<evidence type="ECO:0000313" key="2">
    <source>
        <dbReference type="Proteomes" id="UP001582793"/>
    </source>
</evidence>
<dbReference type="SUPFAM" id="SSF48150">
    <property type="entry name" value="DNA-glycosylase"/>
    <property type="match status" value="1"/>
</dbReference>
<keyword evidence="2" id="KW-1185">Reference proteome</keyword>
<dbReference type="Gene3D" id="1.10.340.30">
    <property type="entry name" value="Hypothetical protein, domain 2"/>
    <property type="match status" value="1"/>
</dbReference>
<gene>
    <name evidence="1" type="ORF">AAFH96_11055</name>
</gene>